<dbReference type="InterPro" id="IPR040442">
    <property type="entry name" value="Pyrv_kinase-like_dom_sf"/>
</dbReference>
<dbReference type="InterPro" id="IPR023151">
    <property type="entry name" value="PEP_util_CS"/>
</dbReference>
<protein>
    <submittedName>
        <fullName evidence="5">Phosphoenolpyruvate synthase</fullName>
    </submittedName>
</protein>
<dbReference type="PROSITE" id="PS00742">
    <property type="entry name" value="PEP_ENZYMES_2"/>
    <property type="match status" value="1"/>
</dbReference>
<reference evidence="5 6" key="1">
    <citation type="journal article" date="2015" name="Nature">
        <title>rRNA introns, odd ribosomes, and small enigmatic genomes across a large radiation of phyla.</title>
        <authorList>
            <person name="Brown C.T."/>
            <person name="Hug L.A."/>
            <person name="Thomas B.C."/>
            <person name="Sharon I."/>
            <person name="Castelle C.J."/>
            <person name="Singh A."/>
            <person name="Wilkins M.J."/>
            <person name="Williams K.H."/>
            <person name="Banfield J.F."/>
        </authorList>
    </citation>
    <scope>NUCLEOTIDE SEQUENCE [LARGE SCALE GENOMIC DNA]</scope>
</reference>
<evidence type="ECO:0000259" key="4">
    <source>
        <dbReference type="Pfam" id="PF02896"/>
    </source>
</evidence>
<dbReference type="InterPro" id="IPR006319">
    <property type="entry name" value="PEP_synth"/>
</dbReference>
<dbReference type="AlphaFoldDB" id="A0A0G0VER1"/>
<dbReference type="InterPro" id="IPR015813">
    <property type="entry name" value="Pyrv/PenolPyrv_kinase-like_dom"/>
</dbReference>
<organism evidence="5 6">
    <name type="scientific">Candidatus Nomurabacteria bacterium GW2011_GWB1_40_7</name>
    <dbReference type="NCBI Taxonomy" id="1618744"/>
    <lineage>
        <taxon>Bacteria</taxon>
        <taxon>Candidatus Nomuraibacteriota</taxon>
    </lineage>
</organism>
<comment type="similarity">
    <text evidence="1">Belongs to the PEP-utilizing enzyme family.</text>
</comment>
<comment type="caution">
    <text evidence="5">The sequence shown here is derived from an EMBL/GenBank/DDBJ whole genome shotgun (WGS) entry which is preliminary data.</text>
</comment>
<evidence type="ECO:0000256" key="3">
    <source>
        <dbReference type="ARBA" id="ARBA00022840"/>
    </source>
</evidence>
<keyword evidence="3" id="KW-0067">ATP-binding</keyword>
<dbReference type="Gene3D" id="3.20.20.60">
    <property type="entry name" value="Phosphoenolpyruvate-binding domains"/>
    <property type="match status" value="1"/>
</dbReference>
<dbReference type="Pfam" id="PF02896">
    <property type="entry name" value="PEP-utilizers_C"/>
    <property type="match status" value="1"/>
</dbReference>
<dbReference type="GO" id="GO:0005524">
    <property type="term" value="F:ATP binding"/>
    <property type="evidence" value="ECO:0007669"/>
    <property type="project" value="UniProtKB-KW"/>
</dbReference>
<dbReference type="SUPFAM" id="SSF51621">
    <property type="entry name" value="Phosphoenolpyruvate/pyruvate domain"/>
    <property type="match status" value="1"/>
</dbReference>
<evidence type="ECO:0000256" key="1">
    <source>
        <dbReference type="ARBA" id="ARBA00007837"/>
    </source>
</evidence>
<dbReference type="GO" id="GO:0008986">
    <property type="term" value="F:pyruvate, water dikinase activity"/>
    <property type="evidence" value="ECO:0007669"/>
    <property type="project" value="InterPro"/>
</dbReference>
<evidence type="ECO:0000313" key="6">
    <source>
        <dbReference type="Proteomes" id="UP000034452"/>
    </source>
</evidence>
<proteinExistence type="inferred from homology"/>
<accession>A0A0G0VER1</accession>
<evidence type="ECO:0000256" key="2">
    <source>
        <dbReference type="ARBA" id="ARBA00022741"/>
    </source>
</evidence>
<dbReference type="InterPro" id="IPR000121">
    <property type="entry name" value="PEP_util_C"/>
</dbReference>
<keyword evidence="5" id="KW-0670">Pyruvate</keyword>
<name>A0A0G0VER1_9BACT</name>
<feature type="domain" description="PEP-utilising enzyme C-terminal" evidence="4">
    <location>
        <begin position="9"/>
        <end position="125"/>
    </location>
</feature>
<dbReference type="EMBL" id="LBZL01000003">
    <property type="protein sequence ID" value="KKR70565.1"/>
    <property type="molecule type" value="Genomic_DNA"/>
</dbReference>
<dbReference type="PANTHER" id="PTHR43030">
    <property type="entry name" value="PHOSPHOENOLPYRUVATE SYNTHASE"/>
    <property type="match status" value="1"/>
</dbReference>
<keyword evidence="2" id="KW-0547">Nucleotide-binding</keyword>
<dbReference type="PANTHER" id="PTHR43030:SF1">
    <property type="entry name" value="PHOSPHOENOLPYRUVATE SYNTHASE"/>
    <property type="match status" value="1"/>
</dbReference>
<dbReference type="PRINTS" id="PR01736">
    <property type="entry name" value="PHPHTRNFRASE"/>
</dbReference>
<dbReference type="Proteomes" id="UP000034452">
    <property type="component" value="Unassembled WGS sequence"/>
</dbReference>
<dbReference type="PATRIC" id="fig|1618744.3.peg.164"/>
<gene>
    <name evidence="5" type="ORF">UU13_C0003G0009</name>
</gene>
<sequence length="132" mass="14632">MKENGLDREADKELKIYVMCEIPSNILLADEFLEIFDGMSIGSNDLTQLVMGLDRDSGIVTHIANENNPSVKKLVAQIIHKCKEKGKYIGICGQAPSDYPEFAQFLVDEGIESMSLNPDTVIKIIMALGEKK</sequence>
<evidence type="ECO:0000313" key="5">
    <source>
        <dbReference type="EMBL" id="KKR70565.1"/>
    </source>
</evidence>